<gene>
    <name evidence="4" type="ORF">Acy02nite_24400</name>
</gene>
<dbReference type="PROSITE" id="PS50935">
    <property type="entry name" value="SSB"/>
    <property type="match status" value="1"/>
</dbReference>
<dbReference type="GO" id="GO:0003697">
    <property type="term" value="F:single-stranded DNA binding"/>
    <property type="evidence" value="ECO:0007669"/>
    <property type="project" value="InterPro"/>
</dbReference>
<evidence type="ECO:0000256" key="2">
    <source>
        <dbReference type="PROSITE-ProRule" id="PRU00252"/>
    </source>
</evidence>
<dbReference type="InterPro" id="IPR000424">
    <property type="entry name" value="Primosome_PriB/ssb"/>
</dbReference>
<dbReference type="AlphaFoldDB" id="A0A919IF88"/>
<dbReference type="Gene3D" id="2.40.50.140">
    <property type="entry name" value="Nucleic acid-binding proteins"/>
    <property type="match status" value="1"/>
</dbReference>
<sequence>MFDTNVTIIGNVLTPPEWRRTQQSNQLVANFRIASTARRYDRENRCWVDGNSLRIRVSAWRRLAEGVIASISVGDPVVAYGRVYTRDWDDEEGNHRVAYEMEAHSIGHDLARGQSRFTRTRQTGPTTADDAEAEALIGDPAAEPDGDRLTEPVVGEMEPDFLRVVAGLTETPEEAGEPQEQEEEEKEPETEETPAEPEPVSTTEVRRTRRTRREPVAA</sequence>
<organism evidence="4 5">
    <name type="scientific">Actinoplanes cyaneus</name>
    <dbReference type="NCBI Taxonomy" id="52696"/>
    <lineage>
        <taxon>Bacteria</taxon>
        <taxon>Bacillati</taxon>
        <taxon>Actinomycetota</taxon>
        <taxon>Actinomycetes</taxon>
        <taxon>Micromonosporales</taxon>
        <taxon>Micromonosporaceae</taxon>
        <taxon>Actinoplanes</taxon>
    </lineage>
</organism>
<dbReference type="GO" id="GO:0006260">
    <property type="term" value="P:DNA replication"/>
    <property type="evidence" value="ECO:0007669"/>
    <property type="project" value="InterPro"/>
</dbReference>
<dbReference type="EMBL" id="BOMH01000017">
    <property type="protein sequence ID" value="GID64559.1"/>
    <property type="molecule type" value="Genomic_DNA"/>
</dbReference>
<evidence type="ECO:0000313" key="5">
    <source>
        <dbReference type="Proteomes" id="UP000619479"/>
    </source>
</evidence>
<keyword evidence="5" id="KW-1185">Reference proteome</keyword>
<name>A0A919IF88_9ACTN</name>
<dbReference type="RefSeq" id="WP_203740049.1">
    <property type="nucleotide sequence ID" value="NZ_BAAAUC010000034.1"/>
</dbReference>
<feature type="compositionally biased region" description="Acidic residues" evidence="3">
    <location>
        <begin position="171"/>
        <end position="195"/>
    </location>
</feature>
<keyword evidence="1 2" id="KW-0238">DNA-binding</keyword>
<evidence type="ECO:0000256" key="3">
    <source>
        <dbReference type="SAM" id="MobiDB-lite"/>
    </source>
</evidence>
<comment type="caution">
    <text evidence="4">The sequence shown here is derived from an EMBL/GenBank/DDBJ whole genome shotgun (WGS) entry which is preliminary data.</text>
</comment>
<dbReference type="Proteomes" id="UP000619479">
    <property type="component" value="Unassembled WGS sequence"/>
</dbReference>
<evidence type="ECO:0008006" key="6">
    <source>
        <dbReference type="Google" id="ProtNLM"/>
    </source>
</evidence>
<dbReference type="Pfam" id="PF00436">
    <property type="entry name" value="SSB"/>
    <property type="match status" value="1"/>
</dbReference>
<dbReference type="SUPFAM" id="SSF50249">
    <property type="entry name" value="Nucleic acid-binding proteins"/>
    <property type="match status" value="1"/>
</dbReference>
<reference evidence="4" key="1">
    <citation type="submission" date="2021-01" db="EMBL/GenBank/DDBJ databases">
        <title>Whole genome shotgun sequence of Actinoplanes cyaneus NBRC 14990.</title>
        <authorList>
            <person name="Komaki H."/>
            <person name="Tamura T."/>
        </authorList>
    </citation>
    <scope>NUCLEOTIDE SEQUENCE</scope>
    <source>
        <strain evidence="4">NBRC 14990</strain>
    </source>
</reference>
<dbReference type="InterPro" id="IPR012340">
    <property type="entry name" value="NA-bd_OB-fold"/>
</dbReference>
<proteinExistence type="predicted"/>
<dbReference type="CDD" id="cd04496">
    <property type="entry name" value="SSB_OBF"/>
    <property type="match status" value="1"/>
</dbReference>
<evidence type="ECO:0000256" key="1">
    <source>
        <dbReference type="ARBA" id="ARBA00023125"/>
    </source>
</evidence>
<feature type="region of interest" description="Disordered" evidence="3">
    <location>
        <begin position="139"/>
        <end position="218"/>
    </location>
</feature>
<evidence type="ECO:0000313" key="4">
    <source>
        <dbReference type="EMBL" id="GID64559.1"/>
    </source>
</evidence>
<protein>
    <recommendedName>
        <fullName evidence="6">Single-stranded DNA-binding protein</fullName>
    </recommendedName>
</protein>
<accession>A0A919IF88</accession>